<dbReference type="AlphaFoldDB" id="A0A090L738"/>
<evidence type="ECO:0000313" key="1">
    <source>
        <dbReference type="EMBL" id="CEF63304.1"/>
    </source>
</evidence>
<dbReference type="WormBase" id="SRAE_1000156700">
    <property type="protein sequence ID" value="SRP00562"/>
    <property type="gene ID" value="WBGene00258174"/>
</dbReference>
<protein>
    <submittedName>
        <fullName evidence="1 3">Uncharacterized protein</fullName>
    </submittedName>
</protein>
<evidence type="ECO:0000313" key="2">
    <source>
        <dbReference type="Proteomes" id="UP000035682"/>
    </source>
</evidence>
<dbReference type="Proteomes" id="UP000035682">
    <property type="component" value="Unplaced"/>
</dbReference>
<reference evidence="3" key="2">
    <citation type="submission" date="2020-12" db="UniProtKB">
        <authorList>
            <consortium name="WormBaseParasite"/>
        </authorList>
    </citation>
    <scope>IDENTIFICATION</scope>
</reference>
<dbReference type="GeneID" id="36375669"/>
<dbReference type="CTD" id="36375669"/>
<dbReference type="WBParaSite" id="SRAE_1000156700.1">
    <property type="protein sequence ID" value="SRAE_1000156700.1"/>
    <property type="gene ID" value="WBGene00258174"/>
</dbReference>
<sequence>MAPFLSLHKIAQTPVTLTSVTSGLNKTICMGNSQNVKKNNISPKPIVISKFGNDIFKNDKSNDINFSNISGMKTYKFTSSPKISKKSVKVFHKKVSEIQKIATSKPPNLEEVAFLQNDWKSFNLDSNGKKDNNIYILKTKPVDNTNFTPFDINRFLTDRIAEELDIDPKVLHYSS</sequence>
<dbReference type="EMBL" id="LN609528">
    <property type="protein sequence ID" value="CEF63304.1"/>
    <property type="molecule type" value="Genomic_DNA"/>
</dbReference>
<reference evidence="1 2" key="1">
    <citation type="submission" date="2014-09" db="EMBL/GenBank/DDBJ databases">
        <authorList>
            <person name="Martin A.A."/>
        </authorList>
    </citation>
    <scope>NUCLEOTIDE SEQUENCE</scope>
    <source>
        <strain evidence="2">ED321</strain>
        <strain evidence="1">ED321 Heterogonic</strain>
    </source>
</reference>
<accession>A0A090L738</accession>
<name>A0A090L738_STRRB</name>
<evidence type="ECO:0000313" key="4">
    <source>
        <dbReference type="WormBase" id="SRAE_1000156700"/>
    </source>
</evidence>
<evidence type="ECO:0000313" key="3">
    <source>
        <dbReference type="WBParaSite" id="SRAE_1000156700.1"/>
    </source>
</evidence>
<proteinExistence type="predicted"/>
<keyword evidence="2" id="KW-1185">Reference proteome</keyword>
<organism evidence="1">
    <name type="scientific">Strongyloides ratti</name>
    <name type="common">Parasitic roundworm</name>
    <dbReference type="NCBI Taxonomy" id="34506"/>
    <lineage>
        <taxon>Eukaryota</taxon>
        <taxon>Metazoa</taxon>
        <taxon>Ecdysozoa</taxon>
        <taxon>Nematoda</taxon>
        <taxon>Chromadorea</taxon>
        <taxon>Rhabditida</taxon>
        <taxon>Tylenchina</taxon>
        <taxon>Panagrolaimomorpha</taxon>
        <taxon>Strongyloidoidea</taxon>
        <taxon>Strongyloididae</taxon>
        <taxon>Strongyloides</taxon>
    </lineage>
</organism>
<dbReference type="OrthoDB" id="5857654at2759"/>
<gene>
    <name evidence="1 3 4" type="ORF">SRAE_1000156700</name>
</gene>
<dbReference type="RefSeq" id="XP_024502506.1">
    <property type="nucleotide sequence ID" value="XM_024648538.1"/>
</dbReference>